<proteinExistence type="predicted"/>
<name>A0A9N9NYL6_9GLOM</name>
<comment type="caution">
    <text evidence="1">The sequence shown here is derived from an EMBL/GenBank/DDBJ whole genome shotgun (WGS) entry which is preliminary data.</text>
</comment>
<dbReference type="Proteomes" id="UP000789342">
    <property type="component" value="Unassembled WGS sequence"/>
</dbReference>
<organism evidence="1 2">
    <name type="scientific">Acaulospora morrowiae</name>
    <dbReference type="NCBI Taxonomy" id="94023"/>
    <lineage>
        <taxon>Eukaryota</taxon>
        <taxon>Fungi</taxon>
        <taxon>Fungi incertae sedis</taxon>
        <taxon>Mucoromycota</taxon>
        <taxon>Glomeromycotina</taxon>
        <taxon>Glomeromycetes</taxon>
        <taxon>Diversisporales</taxon>
        <taxon>Acaulosporaceae</taxon>
        <taxon>Acaulospora</taxon>
    </lineage>
</organism>
<reference evidence="1" key="1">
    <citation type="submission" date="2021-06" db="EMBL/GenBank/DDBJ databases">
        <authorList>
            <person name="Kallberg Y."/>
            <person name="Tangrot J."/>
            <person name="Rosling A."/>
        </authorList>
    </citation>
    <scope>NUCLEOTIDE SEQUENCE</scope>
    <source>
        <strain evidence="1">CL551</strain>
    </source>
</reference>
<sequence>MSQTNKRPKKILTANQKYDICIKKQSIPTPSNKELALEYSV</sequence>
<protein>
    <submittedName>
        <fullName evidence="1">6698_t:CDS:1</fullName>
    </submittedName>
</protein>
<keyword evidence="2" id="KW-1185">Reference proteome</keyword>
<dbReference type="EMBL" id="CAJVPV010056432">
    <property type="protein sequence ID" value="CAG8785654.1"/>
    <property type="molecule type" value="Genomic_DNA"/>
</dbReference>
<feature type="non-terminal residue" evidence="1">
    <location>
        <position position="41"/>
    </location>
</feature>
<gene>
    <name evidence="1" type="ORF">AMORRO_LOCUS17694</name>
</gene>
<accession>A0A9N9NYL6</accession>
<evidence type="ECO:0000313" key="1">
    <source>
        <dbReference type="EMBL" id="CAG8785654.1"/>
    </source>
</evidence>
<evidence type="ECO:0000313" key="2">
    <source>
        <dbReference type="Proteomes" id="UP000789342"/>
    </source>
</evidence>
<dbReference type="AlphaFoldDB" id="A0A9N9NYL6"/>